<proteinExistence type="predicted"/>
<dbReference type="Gene3D" id="1.10.8.430">
    <property type="entry name" value="Helical domain of apoptotic protease-activating factors"/>
    <property type="match status" value="1"/>
</dbReference>
<gene>
    <name evidence="8" type="ORF">VitviT2T_013493</name>
</gene>
<dbReference type="SUPFAM" id="SSF52058">
    <property type="entry name" value="L domain-like"/>
    <property type="match status" value="1"/>
</dbReference>
<protein>
    <recommendedName>
        <fullName evidence="10">Disease resistance protein</fullName>
    </recommendedName>
</protein>
<dbReference type="PANTHER" id="PTHR33463:SF220">
    <property type="entry name" value="NB-ARC DOMAIN-CONTAINING PROTEIN"/>
    <property type="match status" value="1"/>
</dbReference>
<dbReference type="InterPro" id="IPR058922">
    <property type="entry name" value="WHD_DRP"/>
</dbReference>
<dbReference type="Proteomes" id="UP001227230">
    <property type="component" value="Chromosome 9"/>
</dbReference>
<dbReference type="InterPro" id="IPR055414">
    <property type="entry name" value="LRR_R13L4/SHOC2-like"/>
</dbReference>
<evidence type="ECO:0000256" key="3">
    <source>
        <dbReference type="ARBA" id="ARBA00022741"/>
    </source>
</evidence>
<evidence type="ECO:0000256" key="2">
    <source>
        <dbReference type="ARBA" id="ARBA00022737"/>
    </source>
</evidence>
<dbReference type="Pfam" id="PF23598">
    <property type="entry name" value="LRR_14"/>
    <property type="match status" value="1"/>
</dbReference>
<evidence type="ECO:0000259" key="7">
    <source>
        <dbReference type="Pfam" id="PF23598"/>
    </source>
</evidence>
<keyword evidence="3" id="KW-0547">Nucleotide-binding</keyword>
<keyword evidence="1" id="KW-0433">Leucine-rich repeat</keyword>
<dbReference type="EMBL" id="CP126656">
    <property type="protein sequence ID" value="WJZ94653.1"/>
    <property type="molecule type" value="Genomic_DNA"/>
</dbReference>
<feature type="domain" description="Disease resistance protein At4g27190-like leucine-rich repeats" evidence="5">
    <location>
        <begin position="379"/>
        <end position="484"/>
    </location>
</feature>
<sequence length="521" mass="59496">MLAKVVAQECKGLPLALITLGRAMAQAKDPSNWDKDYEIYNEQLIELWIGEGFLSRVNDINEARDQGRKIINNLKHACLLESYDDEMVKMHDLIRDMALWLYSECGMEKNKVLVCNKVSGLKEVQEISKWKEAERMSLWDRNVENLPETLLCPNLETLFVRECSKLKTIPSGFFQFIPLLRVLDLCCSHRITELPAGIGELKALEYLNLSSMDIRELPIELKNLKNLASLFLDEIYALEIIPSGVILSLTSLKLFSMWNDFGKSNGLRGHEETLLEELEALNSISEVTISITSALSISKLKSCDKLQRRIWNLFLVDCGDLISLELSSSFLERMIQLERLDISRCDELKDVKINVEREGWQGVVLNDVPSPIFTVAGGQCFHNLHTAFIGYCPKFLDLTYLIYAPYLESLYVTSCESMEEVIRDDSGVSEIEAKSAIFTRLKDLSLSSLPALKSLYQHPLLFPSLETVVVYSCPRLRRLPFDSNTATNRLKKIEGEESWRNMLQWEDSTVKDLFTPYFQTG</sequence>
<dbReference type="InterPro" id="IPR050905">
    <property type="entry name" value="Plant_NBS-LRR"/>
</dbReference>
<evidence type="ECO:0000256" key="1">
    <source>
        <dbReference type="ARBA" id="ARBA00022614"/>
    </source>
</evidence>
<dbReference type="Gene3D" id="3.80.10.10">
    <property type="entry name" value="Ribonuclease Inhibitor"/>
    <property type="match status" value="2"/>
</dbReference>
<evidence type="ECO:0000256" key="4">
    <source>
        <dbReference type="ARBA" id="ARBA00022821"/>
    </source>
</evidence>
<evidence type="ECO:0008006" key="10">
    <source>
        <dbReference type="Google" id="ProtNLM"/>
    </source>
</evidence>
<dbReference type="Pfam" id="PF23559">
    <property type="entry name" value="WHD_DRP"/>
    <property type="match status" value="1"/>
</dbReference>
<feature type="domain" description="Disease resistance R13L4/SHOC-2-like LRR" evidence="7">
    <location>
        <begin position="142"/>
        <end position="347"/>
    </location>
</feature>
<feature type="domain" description="Disease resistance protein winged helix" evidence="6">
    <location>
        <begin position="34"/>
        <end position="98"/>
    </location>
</feature>
<keyword evidence="2" id="KW-0677">Repeat</keyword>
<evidence type="ECO:0000313" key="8">
    <source>
        <dbReference type="EMBL" id="WJZ94653.1"/>
    </source>
</evidence>
<dbReference type="PRINTS" id="PR00364">
    <property type="entry name" value="DISEASERSIST"/>
</dbReference>
<evidence type="ECO:0000259" key="5">
    <source>
        <dbReference type="Pfam" id="PF23247"/>
    </source>
</evidence>
<dbReference type="InterPro" id="IPR042197">
    <property type="entry name" value="Apaf_helical"/>
</dbReference>
<dbReference type="PANTHER" id="PTHR33463">
    <property type="entry name" value="NB-ARC DOMAIN-CONTAINING PROTEIN-RELATED"/>
    <property type="match status" value="1"/>
</dbReference>
<reference evidence="8 9" key="1">
    <citation type="journal article" date="2023" name="Hortic Res">
        <title>The complete reference genome for grapevine (Vitis vinifera L.) genetics and breeding.</title>
        <authorList>
            <person name="Shi X."/>
            <person name="Cao S."/>
            <person name="Wang X."/>
            <person name="Huang S."/>
            <person name="Wang Y."/>
            <person name="Liu Z."/>
            <person name="Liu W."/>
            <person name="Leng X."/>
            <person name="Peng Y."/>
            <person name="Wang N."/>
            <person name="Wang Y."/>
            <person name="Ma Z."/>
            <person name="Xu X."/>
            <person name="Zhang F."/>
            <person name="Xue H."/>
            <person name="Zhong H."/>
            <person name="Wang Y."/>
            <person name="Zhang K."/>
            <person name="Velt A."/>
            <person name="Avia K."/>
            <person name="Holtgrawe D."/>
            <person name="Grimplet J."/>
            <person name="Matus J.T."/>
            <person name="Ware D."/>
            <person name="Wu X."/>
            <person name="Wang H."/>
            <person name="Liu C."/>
            <person name="Fang Y."/>
            <person name="Rustenholz C."/>
            <person name="Cheng Z."/>
            <person name="Xiao H."/>
            <person name="Zhou Y."/>
        </authorList>
    </citation>
    <scope>NUCLEOTIDE SEQUENCE [LARGE SCALE GENOMIC DNA]</scope>
    <source>
        <strain evidence="9">cv. Pinot noir / PN40024</strain>
        <tissue evidence="8">Leaf</tissue>
    </source>
</reference>
<organism evidence="8 9">
    <name type="scientific">Vitis vinifera</name>
    <name type="common">Grape</name>
    <dbReference type="NCBI Taxonomy" id="29760"/>
    <lineage>
        <taxon>Eukaryota</taxon>
        <taxon>Viridiplantae</taxon>
        <taxon>Streptophyta</taxon>
        <taxon>Embryophyta</taxon>
        <taxon>Tracheophyta</taxon>
        <taxon>Spermatophyta</taxon>
        <taxon>Magnoliopsida</taxon>
        <taxon>eudicotyledons</taxon>
        <taxon>Gunneridae</taxon>
        <taxon>Pentapetalae</taxon>
        <taxon>rosids</taxon>
        <taxon>Vitales</taxon>
        <taxon>Vitaceae</taxon>
        <taxon>Viteae</taxon>
        <taxon>Vitis</taxon>
    </lineage>
</organism>
<name>A0ABY9CGV6_VITVI</name>
<keyword evidence="9" id="KW-1185">Reference proteome</keyword>
<dbReference type="InterPro" id="IPR057135">
    <property type="entry name" value="At4g27190-like_LRR"/>
</dbReference>
<dbReference type="Pfam" id="PF23247">
    <property type="entry name" value="LRR_RPS2"/>
    <property type="match status" value="1"/>
</dbReference>
<evidence type="ECO:0000313" key="9">
    <source>
        <dbReference type="Proteomes" id="UP001227230"/>
    </source>
</evidence>
<keyword evidence="4" id="KW-0611">Plant defense</keyword>
<accession>A0ABY9CGV6</accession>
<dbReference type="InterPro" id="IPR032675">
    <property type="entry name" value="LRR_dom_sf"/>
</dbReference>
<evidence type="ECO:0000259" key="6">
    <source>
        <dbReference type="Pfam" id="PF23559"/>
    </source>
</evidence>